<gene>
    <name evidence="1" type="ORF">SAMN05444126_103147</name>
</gene>
<evidence type="ECO:0000313" key="1">
    <source>
        <dbReference type="EMBL" id="SER64345.1"/>
    </source>
</evidence>
<dbReference type="AlphaFoldDB" id="A0A1H9QVS6"/>
<keyword evidence="2" id="KW-1185">Reference proteome</keyword>
<accession>A0A1H9QVS6</accession>
<organism evidence="1 2">
    <name type="scientific">Salisediminibacterium halotolerans</name>
    <dbReference type="NCBI Taxonomy" id="517425"/>
    <lineage>
        <taxon>Bacteria</taxon>
        <taxon>Bacillati</taxon>
        <taxon>Bacillota</taxon>
        <taxon>Bacilli</taxon>
        <taxon>Bacillales</taxon>
        <taxon>Bacillaceae</taxon>
        <taxon>Salisediminibacterium</taxon>
    </lineage>
</organism>
<dbReference type="STRING" id="1464123.SAMN05444126_103147"/>
<dbReference type="OrthoDB" id="5507947at2"/>
<protein>
    <recommendedName>
        <fullName evidence="3">YwgA family protein</fullName>
    </recommendedName>
</protein>
<sequence>MLREHAKLLRLMQQTGEIVGRKKLQKMVYIAQQLDLPFTEKFQYHVYGPYSEELTLRVEEVCALNFVEEIKEEKASYTQYRYQLDGRGEEFLAQADPEAADAETFARFAADLNQQTARFLELVSTIFYFSEMEKPDVALKIRKLKAKQNYSDEEIDSAYEYIAHLQHVLGS</sequence>
<evidence type="ECO:0000313" key="2">
    <source>
        <dbReference type="Proteomes" id="UP000199318"/>
    </source>
</evidence>
<name>A0A1H9QVS6_9BACI</name>
<dbReference type="Proteomes" id="UP000199318">
    <property type="component" value="Unassembled WGS sequence"/>
</dbReference>
<dbReference type="RefSeq" id="WP_093072013.1">
    <property type="nucleotide sequence ID" value="NZ_FOGV01000003.1"/>
</dbReference>
<evidence type="ECO:0008006" key="3">
    <source>
        <dbReference type="Google" id="ProtNLM"/>
    </source>
</evidence>
<comment type="caution">
    <text evidence="1">The sequence shown here is derived from an EMBL/GenBank/DDBJ whole genome shotgun (WGS) entry which is preliminary data.</text>
</comment>
<proteinExistence type="predicted"/>
<dbReference type="EMBL" id="FOGV01000003">
    <property type="protein sequence ID" value="SER64345.1"/>
    <property type="molecule type" value="Genomic_DNA"/>
</dbReference>
<reference evidence="2" key="1">
    <citation type="submission" date="2016-10" db="EMBL/GenBank/DDBJ databases">
        <authorList>
            <person name="de Groot N.N."/>
        </authorList>
    </citation>
    <scope>NUCLEOTIDE SEQUENCE [LARGE SCALE GENOMIC DNA]</scope>
    <source>
        <strain evidence="2">10nlg</strain>
    </source>
</reference>